<sequence length="66" mass="7306">MAGQIKHMIDAIIRQRSNGNQVLANTTRTKLIIKGFHPDKYTAASEDDPARIAELKEIAKDMGVTL</sequence>
<dbReference type="EMBL" id="VCYH01000010">
    <property type="protein sequence ID" value="MDN7025835.1"/>
    <property type="molecule type" value="Genomic_DNA"/>
</dbReference>
<dbReference type="RefSeq" id="WP_301665027.1">
    <property type="nucleotide sequence ID" value="NZ_VCYH01000010.1"/>
</dbReference>
<comment type="caution">
    <text evidence="1">The sequence shown here is derived from an EMBL/GenBank/DDBJ whole genome shotgun (WGS) entry which is preliminary data.</text>
</comment>
<reference evidence="1" key="1">
    <citation type="submission" date="2019-05" db="EMBL/GenBank/DDBJ databases">
        <title>Methanoculleus sp. FWC-SCC1, a methanogenic archaeon isolated from deep marine cold seep.</title>
        <authorList>
            <person name="Chen Y.-W."/>
            <person name="Chen S.-C."/>
            <person name="Teng N.-H."/>
            <person name="Lai M.-C."/>
        </authorList>
    </citation>
    <scope>NUCLEOTIDE SEQUENCE</scope>
    <source>
        <strain evidence="1">FWC-SCC1</strain>
    </source>
</reference>
<evidence type="ECO:0000313" key="2">
    <source>
        <dbReference type="Proteomes" id="UP001168338"/>
    </source>
</evidence>
<proteinExistence type="predicted"/>
<protein>
    <submittedName>
        <fullName evidence="1">Uncharacterized protein</fullName>
    </submittedName>
</protein>
<evidence type="ECO:0000313" key="1">
    <source>
        <dbReference type="EMBL" id="MDN7025835.1"/>
    </source>
</evidence>
<organism evidence="1 2">
    <name type="scientific">Methanoculleus frigidifontis</name>
    <dbReference type="NCBI Taxonomy" id="2584085"/>
    <lineage>
        <taxon>Archaea</taxon>
        <taxon>Methanobacteriati</taxon>
        <taxon>Methanobacteriota</taxon>
        <taxon>Stenosarchaea group</taxon>
        <taxon>Methanomicrobia</taxon>
        <taxon>Methanomicrobiales</taxon>
        <taxon>Methanomicrobiaceae</taxon>
        <taxon>Methanoculleus</taxon>
    </lineage>
</organism>
<name>A0ABT8MDA1_9EURY</name>
<accession>A0ABT8MDA1</accession>
<gene>
    <name evidence="1" type="ORF">FGU65_13255</name>
</gene>
<keyword evidence="2" id="KW-1185">Reference proteome</keyword>
<dbReference type="Proteomes" id="UP001168338">
    <property type="component" value="Unassembled WGS sequence"/>
</dbReference>